<accession>A0A4Y9JTX5</accession>
<sequence>MATKTTPFKGTKFRIGTGREAQKPITAITLNTKEITVAQSGYQKGDAIEISGAGSLDGIYPVLSVTGDKVKFAEEVDWTGKDLPTNYAQVKAARVQWSNQFCAIKNIEKSEDTLTTEDVTTVCSEGTETEPGELEFGSLKLSFFYAPSTEMQKRLRSLFYDKETFPFKLELSQAQGTIYGRGFIESGNGFSGEVKGKYEGSVSIKPAGRDYLLPV</sequence>
<dbReference type="OrthoDB" id="5672080at2"/>
<name>A0A4Y9JTX5_9PAST</name>
<dbReference type="Proteomes" id="UP000297396">
    <property type="component" value="Unassembled WGS sequence"/>
</dbReference>
<reference evidence="1 2" key="1">
    <citation type="submission" date="2019-03" db="EMBL/GenBank/DDBJ databases">
        <title>Diversity of the mouse oral microbiome.</title>
        <authorList>
            <person name="Joseph S."/>
            <person name="Aduse-Opoku J."/>
            <person name="Curtis M."/>
            <person name="Wade W."/>
            <person name="Hashim A."/>
        </authorList>
    </citation>
    <scope>NUCLEOTIDE SEQUENCE [LARGE SCALE GENOMIC DNA]</scope>
    <source>
        <strain evidence="1 2">WT12</strain>
    </source>
</reference>
<comment type="caution">
    <text evidence="1">The sequence shown here is derived from an EMBL/GenBank/DDBJ whole genome shotgun (WGS) entry which is preliminary data.</text>
</comment>
<dbReference type="Gene3D" id="4.10.410.40">
    <property type="match status" value="1"/>
</dbReference>
<organism evidence="1 2">
    <name type="scientific">Muribacter muris</name>
    <dbReference type="NCBI Taxonomy" id="67855"/>
    <lineage>
        <taxon>Bacteria</taxon>
        <taxon>Pseudomonadati</taxon>
        <taxon>Pseudomonadota</taxon>
        <taxon>Gammaproteobacteria</taxon>
        <taxon>Pasteurellales</taxon>
        <taxon>Pasteurellaceae</taxon>
        <taxon>Muribacter</taxon>
    </lineage>
</organism>
<dbReference type="EMBL" id="SPPA01000033">
    <property type="protein sequence ID" value="TFV07977.1"/>
    <property type="molecule type" value="Genomic_DNA"/>
</dbReference>
<dbReference type="AlphaFoldDB" id="A0A4Y9JTX5"/>
<dbReference type="RefSeq" id="WP_135058541.1">
    <property type="nucleotide sequence ID" value="NZ_JADGLC010000033.1"/>
</dbReference>
<evidence type="ECO:0000313" key="1">
    <source>
        <dbReference type="EMBL" id="TFV07977.1"/>
    </source>
</evidence>
<proteinExistence type="predicted"/>
<evidence type="ECO:0008006" key="3">
    <source>
        <dbReference type="Google" id="ProtNLM"/>
    </source>
</evidence>
<gene>
    <name evidence="1" type="ORF">E4T80_11510</name>
</gene>
<evidence type="ECO:0000313" key="2">
    <source>
        <dbReference type="Proteomes" id="UP000297396"/>
    </source>
</evidence>
<protein>
    <recommendedName>
        <fullName evidence="3">Phage tail protein</fullName>
    </recommendedName>
</protein>